<dbReference type="GO" id="GO:0005615">
    <property type="term" value="C:extracellular space"/>
    <property type="evidence" value="ECO:0007669"/>
    <property type="project" value="TreeGrafter"/>
</dbReference>
<dbReference type="PANTHER" id="PTHR28591:SF2">
    <property type="entry name" value="RETINOIC ACID RECEPTOR RESPONDER PROTEIN 1"/>
    <property type="match status" value="1"/>
</dbReference>
<dbReference type="EMBL" id="VXAV01003907">
    <property type="protein sequence ID" value="NXL86967.1"/>
    <property type="molecule type" value="Genomic_DNA"/>
</dbReference>
<evidence type="ECO:0000256" key="4">
    <source>
        <dbReference type="PROSITE-ProRule" id="PRU01377"/>
    </source>
</evidence>
<name>A0A7L0W772_ALELA</name>
<feature type="non-terminal residue" evidence="7">
    <location>
        <position position="1"/>
    </location>
</feature>
<keyword evidence="3" id="KW-0677">Repeat</keyword>
<dbReference type="InterPro" id="IPR046350">
    <property type="entry name" value="Cystatin_sf"/>
</dbReference>
<keyword evidence="8" id="KW-1185">Reference proteome</keyword>
<comment type="similarity">
    <text evidence="1 4">Belongs to the protease inhibitor I47 (latexin) family.</text>
</comment>
<dbReference type="AlphaFoldDB" id="A0A7L0W772"/>
<dbReference type="PROSITE" id="PS52033">
    <property type="entry name" value="CYSTATIN_LXN"/>
    <property type="match status" value="2"/>
</dbReference>
<comment type="caution">
    <text evidence="7">The sequence shown here is derived from an EMBL/GenBank/DDBJ whole genome shotgun (WGS) entry which is preliminary data.</text>
</comment>
<feature type="domain" description="Cystatin LXN-type" evidence="6">
    <location>
        <begin position="73"/>
        <end position="176"/>
    </location>
</feature>
<proteinExistence type="inferred from homology"/>
<accession>A0A7L0W772</accession>
<dbReference type="GO" id="GO:0008191">
    <property type="term" value="F:metalloendopeptidase inhibitor activity"/>
    <property type="evidence" value="ECO:0007669"/>
    <property type="project" value="UniProtKB-UniRule"/>
</dbReference>
<organism evidence="7 8">
    <name type="scientific">Alectura lathami</name>
    <name type="common">Australian brush turkey</name>
    <dbReference type="NCBI Taxonomy" id="81907"/>
    <lineage>
        <taxon>Eukaryota</taxon>
        <taxon>Metazoa</taxon>
        <taxon>Chordata</taxon>
        <taxon>Craniata</taxon>
        <taxon>Vertebrata</taxon>
        <taxon>Euteleostomi</taxon>
        <taxon>Archelosauria</taxon>
        <taxon>Archosauria</taxon>
        <taxon>Dinosauria</taxon>
        <taxon>Saurischia</taxon>
        <taxon>Theropoda</taxon>
        <taxon>Coelurosauria</taxon>
        <taxon>Aves</taxon>
        <taxon>Neognathae</taxon>
        <taxon>Galloanserae</taxon>
        <taxon>Galliformes</taxon>
        <taxon>Megapodiidae</taxon>
        <taxon>Alectura</taxon>
    </lineage>
</organism>
<dbReference type="InterPro" id="IPR009684">
    <property type="entry name" value="Latexin"/>
</dbReference>
<gene>
    <name evidence="7" type="primary">Ocx32</name>
    <name evidence="7" type="ORF">ALELAT_R11360</name>
</gene>
<dbReference type="Proteomes" id="UP000562322">
    <property type="component" value="Unassembled WGS sequence"/>
</dbReference>
<protein>
    <submittedName>
        <fullName evidence="7">OCX32 protein</fullName>
    </submittedName>
</protein>
<evidence type="ECO:0000313" key="8">
    <source>
        <dbReference type="Proteomes" id="UP000562322"/>
    </source>
</evidence>
<evidence type="ECO:0000259" key="6">
    <source>
        <dbReference type="PROSITE" id="PS52033"/>
    </source>
</evidence>
<dbReference type="PANTHER" id="PTHR28591">
    <property type="entry name" value="LATEXIN"/>
    <property type="match status" value="1"/>
</dbReference>
<dbReference type="InterPro" id="IPR049897">
    <property type="entry name" value="CYSTATIN_LXN"/>
</dbReference>
<feature type="region of interest" description="Disordered" evidence="5">
    <location>
        <begin position="167"/>
        <end position="197"/>
    </location>
</feature>
<keyword evidence="2 4" id="KW-0646">Protease inhibitor</keyword>
<dbReference type="Gene3D" id="3.10.450.10">
    <property type="match status" value="2"/>
</dbReference>
<evidence type="ECO:0000313" key="7">
    <source>
        <dbReference type="EMBL" id="NXL86967.1"/>
    </source>
</evidence>
<dbReference type="OrthoDB" id="9254763at2759"/>
<evidence type="ECO:0000256" key="5">
    <source>
        <dbReference type="SAM" id="MobiDB-lite"/>
    </source>
</evidence>
<evidence type="ECO:0000256" key="2">
    <source>
        <dbReference type="ARBA" id="ARBA00022690"/>
    </source>
</evidence>
<dbReference type="SUPFAM" id="SSF54403">
    <property type="entry name" value="Cystatin/monellin"/>
    <property type="match status" value="2"/>
</dbReference>
<feature type="domain" description="Cystatin LXN-type" evidence="6">
    <location>
        <begin position="1"/>
        <end position="53"/>
    </location>
</feature>
<sequence length="197" mass="22480">IPGVGLKFYLQFTTVNYRSGEDAGSCFATVLYPKKRSPPTVNIKCTYTRDWKQIQEEDKRFYQKLTHQSKPIIANDIPDSHGNIEHALLPVWGLAVAGSSYIMWEKSTENLGYFLAQVKSARQQIRNSKSVEFEFIVLLHEIPTQKIIRCHMHLSWSFGHPPKVRYSCTSDNDQPEDGSGMELGSDAGISHEREENF</sequence>
<reference evidence="7 8" key="1">
    <citation type="submission" date="2019-09" db="EMBL/GenBank/DDBJ databases">
        <title>Bird 10,000 Genomes (B10K) Project - Family phase.</title>
        <authorList>
            <person name="Zhang G."/>
        </authorList>
    </citation>
    <scope>NUCLEOTIDE SEQUENCE [LARGE SCALE GENOMIC DNA]</scope>
    <source>
        <strain evidence="7">B10K-DU-001-39</strain>
        <tissue evidence="7">Muscle</tissue>
    </source>
</reference>
<evidence type="ECO:0000256" key="1">
    <source>
        <dbReference type="ARBA" id="ARBA00010083"/>
    </source>
</evidence>
<evidence type="ECO:0000256" key="3">
    <source>
        <dbReference type="ARBA" id="ARBA00022737"/>
    </source>
</evidence>
<dbReference type="Pfam" id="PF06907">
    <property type="entry name" value="LXN"/>
    <property type="match status" value="1"/>
</dbReference>
<feature type="non-terminal residue" evidence="7">
    <location>
        <position position="197"/>
    </location>
</feature>